<keyword evidence="1" id="KW-0812">Transmembrane</keyword>
<proteinExistence type="predicted"/>
<evidence type="ECO:0000256" key="1">
    <source>
        <dbReference type="SAM" id="Phobius"/>
    </source>
</evidence>
<feature type="transmembrane region" description="Helical" evidence="1">
    <location>
        <begin position="24"/>
        <end position="44"/>
    </location>
</feature>
<keyword evidence="1" id="KW-0472">Membrane</keyword>
<keyword evidence="2" id="KW-1185">Reference proteome</keyword>
<accession>A0A915IRS1</accession>
<evidence type="ECO:0000313" key="2">
    <source>
        <dbReference type="Proteomes" id="UP000887565"/>
    </source>
</evidence>
<reference evidence="3" key="1">
    <citation type="submission" date="2022-11" db="UniProtKB">
        <authorList>
            <consortium name="WormBaseParasite"/>
        </authorList>
    </citation>
    <scope>IDENTIFICATION</scope>
</reference>
<dbReference type="Proteomes" id="UP000887565">
    <property type="component" value="Unplaced"/>
</dbReference>
<keyword evidence="1" id="KW-1133">Transmembrane helix</keyword>
<organism evidence="2 3">
    <name type="scientific">Romanomermis culicivorax</name>
    <name type="common">Nematode worm</name>
    <dbReference type="NCBI Taxonomy" id="13658"/>
    <lineage>
        <taxon>Eukaryota</taxon>
        <taxon>Metazoa</taxon>
        <taxon>Ecdysozoa</taxon>
        <taxon>Nematoda</taxon>
        <taxon>Enoplea</taxon>
        <taxon>Dorylaimia</taxon>
        <taxon>Mermithida</taxon>
        <taxon>Mermithoidea</taxon>
        <taxon>Mermithidae</taxon>
        <taxon>Romanomermis</taxon>
    </lineage>
</organism>
<dbReference type="AlphaFoldDB" id="A0A915IRS1"/>
<evidence type="ECO:0000313" key="3">
    <source>
        <dbReference type="WBParaSite" id="nRc.2.0.1.t16722-RA"/>
    </source>
</evidence>
<name>A0A915IRS1_ROMCU</name>
<protein>
    <submittedName>
        <fullName evidence="3">Uncharacterized protein</fullName>
    </submittedName>
</protein>
<dbReference type="WBParaSite" id="nRc.2.0.1.t16722-RA">
    <property type="protein sequence ID" value="nRc.2.0.1.t16722-RA"/>
    <property type="gene ID" value="nRc.2.0.1.g16722"/>
</dbReference>
<sequence length="79" mass="9116">MPRHPPRIDPSVEFFSPRTLHEMVLINFFGCLGVLVTMAVHIHATNASLALYQYFRDHYCTMYHEYQPPLSPDIAALIL</sequence>